<proteinExistence type="predicted"/>
<dbReference type="AlphaFoldDB" id="A0A1B7MEI7"/>
<sequence length="54" mass="5706">MAAPNTEGTTIFILLGSAYGRLMAAIVRGSYQTITLYVPQCPPVSLPLILSVPV</sequence>
<evidence type="ECO:0000313" key="2">
    <source>
        <dbReference type="Proteomes" id="UP000092154"/>
    </source>
</evidence>
<keyword evidence="2" id="KW-1185">Reference proteome</keyword>
<organism evidence="1 2">
    <name type="scientific">Rhizopogon vinicolor AM-OR11-026</name>
    <dbReference type="NCBI Taxonomy" id="1314800"/>
    <lineage>
        <taxon>Eukaryota</taxon>
        <taxon>Fungi</taxon>
        <taxon>Dikarya</taxon>
        <taxon>Basidiomycota</taxon>
        <taxon>Agaricomycotina</taxon>
        <taxon>Agaricomycetes</taxon>
        <taxon>Agaricomycetidae</taxon>
        <taxon>Boletales</taxon>
        <taxon>Suillineae</taxon>
        <taxon>Rhizopogonaceae</taxon>
        <taxon>Rhizopogon</taxon>
    </lineage>
</organism>
<accession>A0A1B7MEI7</accession>
<evidence type="ECO:0000313" key="1">
    <source>
        <dbReference type="EMBL" id="OAX31010.1"/>
    </source>
</evidence>
<dbReference type="InParanoid" id="A0A1B7MEI7"/>
<reference evidence="1 2" key="1">
    <citation type="submission" date="2016-06" db="EMBL/GenBank/DDBJ databases">
        <title>Comparative genomics of the ectomycorrhizal sister species Rhizopogon vinicolor and Rhizopogon vesiculosus (Basidiomycota: Boletales) reveals a divergence of the mating type B locus.</title>
        <authorList>
            <consortium name="DOE Joint Genome Institute"/>
            <person name="Mujic A.B."/>
            <person name="Kuo A."/>
            <person name="Tritt A."/>
            <person name="Lipzen A."/>
            <person name="Chen C."/>
            <person name="Johnson J."/>
            <person name="Sharma A."/>
            <person name="Barry K."/>
            <person name="Grigoriev I.V."/>
            <person name="Spatafora J.W."/>
        </authorList>
    </citation>
    <scope>NUCLEOTIDE SEQUENCE [LARGE SCALE GENOMIC DNA]</scope>
    <source>
        <strain evidence="1 2">AM-OR11-026</strain>
    </source>
</reference>
<dbReference type="EMBL" id="KV449673">
    <property type="protein sequence ID" value="OAX31010.1"/>
    <property type="molecule type" value="Genomic_DNA"/>
</dbReference>
<gene>
    <name evidence="1" type="ORF">K503DRAFT_133826</name>
</gene>
<protein>
    <submittedName>
        <fullName evidence="1">Uncharacterized protein</fullName>
    </submittedName>
</protein>
<name>A0A1B7MEI7_9AGAM</name>
<dbReference type="Proteomes" id="UP000092154">
    <property type="component" value="Unassembled WGS sequence"/>
</dbReference>